<dbReference type="InterPro" id="IPR001736">
    <property type="entry name" value="PLipase_D/transphosphatidylase"/>
</dbReference>
<dbReference type="EMBL" id="CP021112">
    <property type="protein sequence ID" value="ARQ01440.1"/>
    <property type="molecule type" value="Genomic_DNA"/>
</dbReference>
<dbReference type="CDD" id="cd09143">
    <property type="entry name" value="PLDc_vPLD1_2_like_bac_2"/>
    <property type="match status" value="1"/>
</dbReference>
<dbReference type="Proteomes" id="UP000194137">
    <property type="component" value="Chromosome"/>
</dbReference>
<dbReference type="GO" id="GO:0005576">
    <property type="term" value="C:extracellular region"/>
    <property type="evidence" value="ECO:0007669"/>
    <property type="project" value="UniProtKB-SubCell"/>
</dbReference>
<evidence type="ECO:0000256" key="6">
    <source>
        <dbReference type="ARBA" id="ARBA00022737"/>
    </source>
</evidence>
<protein>
    <recommendedName>
        <fullName evidence="4">Phospholipase D</fullName>
    </recommendedName>
    <alternativeName>
        <fullName evidence="9">Choline phosphatase</fullName>
    </alternativeName>
</protein>
<evidence type="ECO:0000256" key="8">
    <source>
        <dbReference type="ARBA" id="ARBA00023098"/>
    </source>
</evidence>
<keyword evidence="11" id="KW-1185">Reference proteome</keyword>
<evidence type="ECO:0000256" key="3">
    <source>
        <dbReference type="ARBA" id="ARBA00004613"/>
    </source>
</evidence>
<gene>
    <name evidence="10" type="ORF">CAK95_21780</name>
</gene>
<dbReference type="Gene3D" id="3.30.870.10">
    <property type="entry name" value="Endonuclease Chain A"/>
    <property type="match status" value="2"/>
</dbReference>
<keyword evidence="8" id="KW-0443">Lipid metabolism</keyword>
<evidence type="ECO:0000313" key="11">
    <source>
        <dbReference type="Proteomes" id="UP000194137"/>
    </source>
</evidence>
<dbReference type="InterPro" id="IPR015679">
    <property type="entry name" value="PLipase_D_fam"/>
</dbReference>
<dbReference type="Pfam" id="PF13091">
    <property type="entry name" value="PLDc_2"/>
    <property type="match status" value="1"/>
</dbReference>
<evidence type="ECO:0000256" key="2">
    <source>
        <dbReference type="ARBA" id="ARBA00003145"/>
    </source>
</evidence>
<proteinExistence type="predicted"/>
<evidence type="ECO:0000256" key="1">
    <source>
        <dbReference type="ARBA" id="ARBA00000798"/>
    </source>
</evidence>
<dbReference type="AlphaFoldDB" id="A0A1W6ZVV1"/>
<evidence type="ECO:0000313" key="10">
    <source>
        <dbReference type="EMBL" id="ARQ01440.1"/>
    </source>
</evidence>
<dbReference type="GO" id="GO:0009395">
    <property type="term" value="P:phospholipid catabolic process"/>
    <property type="evidence" value="ECO:0007669"/>
    <property type="project" value="TreeGrafter"/>
</dbReference>
<reference evidence="10 11" key="1">
    <citation type="submission" date="2017-05" db="EMBL/GenBank/DDBJ databases">
        <title>Full genome sequence of Pseudorhodoplanes sinuspersici.</title>
        <authorList>
            <person name="Dastgheib S.M.M."/>
            <person name="Shavandi M."/>
            <person name="Tirandaz H."/>
        </authorList>
    </citation>
    <scope>NUCLEOTIDE SEQUENCE [LARGE SCALE GENOMIC DNA]</scope>
    <source>
        <strain evidence="10 11">RIPI110</strain>
    </source>
</reference>
<dbReference type="SMART" id="SM00155">
    <property type="entry name" value="PLDc"/>
    <property type="match status" value="2"/>
</dbReference>
<dbReference type="Pfam" id="PF09335">
    <property type="entry name" value="VTT_dom"/>
    <property type="match status" value="1"/>
</dbReference>
<comment type="subcellular location">
    <subcellularLocation>
        <location evidence="3">Secreted</location>
    </subcellularLocation>
</comment>
<dbReference type="CDD" id="cd09140">
    <property type="entry name" value="PLDc_vPLD1_2_like_bac_1"/>
    <property type="match status" value="1"/>
</dbReference>
<evidence type="ECO:0000256" key="9">
    <source>
        <dbReference type="ARBA" id="ARBA00029594"/>
    </source>
</evidence>
<keyword evidence="6" id="KW-0677">Repeat</keyword>
<dbReference type="PROSITE" id="PS50035">
    <property type="entry name" value="PLD"/>
    <property type="match status" value="2"/>
</dbReference>
<dbReference type="RefSeq" id="WP_086089831.1">
    <property type="nucleotide sequence ID" value="NZ_CP021112.1"/>
</dbReference>
<evidence type="ECO:0000256" key="7">
    <source>
        <dbReference type="ARBA" id="ARBA00022801"/>
    </source>
</evidence>
<keyword evidence="7" id="KW-0378">Hydrolase</keyword>
<name>A0A1W6ZVV1_9HYPH</name>
<dbReference type="SUPFAM" id="SSF56024">
    <property type="entry name" value="Phospholipase D/nuclease"/>
    <property type="match status" value="2"/>
</dbReference>
<dbReference type="GO" id="GO:0004630">
    <property type="term" value="F:phospholipase D activity"/>
    <property type="evidence" value="ECO:0007669"/>
    <property type="project" value="UniProtKB-EC"/>
</dbReference>
<evidence type="ECO:0000256" key="5">
    <source>
        <dbReference type="ARBA" id="ARBA00022525"/>
    </source>
</evidence>
<comment type="catalytic activity">
    <reaction evidence="1">
        <text>a 1,2-diacyl-sn-glycero-3-phosphocholine + H2O = a 1,2-diacyl-sn-glycero-3-phosphate + choline + H(+)</text>
        <dbReference type="Rhea" id="RHEA:14445"/>
        <dbReference type="ChEBI" id="CHEBI:15354"/>
        <dbReference type="ChEBI" id="CHEBI:15377"/>
        <dbReference type="ChEBI" id="CHEBI:15378"/>
        <dbReference type="ChEBI" id="CHEBI:57643"/>
        <dbReference type="ChEBI" id="CHEBI:58608"/>
        <dbReference type="EC" id="3.1.4.4"/>
    </reaction>
</comment>
<dbReference type="InterPro" id="IPR032816">
    <property type="entry name" value="VTT_dom"/>
</dbReference>
<dbReference type="OrthoDB" id="8828485at2"/>
<dbReference type="Pfam" id="PF00614">
    <property type="entry name" value="PLDc"/>
    <property type="match status" value="1"/>
</dbReference>
<dbReference type="KEGG" id="psin:CAK95_21780"/>
<dbReference type="PANTHER" id="PTHR18896:SF76">
    <property type="entry name" value="PHOSPHOLIPASE"/>
    <property type="match status" value="1"/>
</dbReference>
<comment type="function">
    <text evidence="2">Could be a virulence factor.</text>
</comment>
<keyword evidence="5" id="KW-0964">Secreted</keyword>
<dbReference type="PANTHER" id="PTHR18896">
    <property type="entry name" value="PHOSPHOLIPASE D"/>
    <property type="match status" value="1"/>
</dbReference>
<sequence length="705" mass="77351">MPASLFRETENVWRIAHANRASMLVDGAACFGAVRESLLKAQHSIYIVGWDIDSRMRLVGASGRADDGLPETLAEFLSALVERRPELTIRLLLWDFSVLYALEREIFPSLALNWKTPDQIQFCLDNDVPLGCSQHQKIVVVDDTVAFSGGLDLTIRRWDTSDHALENDRRVDPFGRSYRPFHDVQAVVDGEAARVLADLVRDRWLRAQCAELPEALLQGDCWPDSVKPDFTEAHVGIARTQPACNGMKEVREVERLFMDMIDAAERRIYIENQFMTSHAIAERLAQRLRRKTKLEAVLVAPNTPESWIETHTMRNGRIRFQEILQKAGVSARVRIVYPEVASDDRTVDTMVHSKIMVVDDRLLRIGSANLNNRSMGADTECDLVIEAKSHRQRKVIERLRNRLLGEHCGGSAEDVAELLDDTGSLVAVADILSRNGHSLRPIEDGAPDPDEVTAYLESLADPPRPVTWRSIFGSTWHSVRKVMSAGLFKFTMIALLLLGLTLAWRLTPLAEMASAEAAGAFLTTMAQSYWGPLAVLGAFLAGGLVAFPVTILIAATAASFGPWLGFTYALIGAMASALLTYAIGAMMGRAALQNILGHRLTDIRNKIARQGVLAVAAIRLVPVAPFTLVNLVAGASGIGLTHYLVGTVLGLLPGLVLMSLLGNQIMRIVASPSPVDIVIFVALIAAWIVTALAIQSAFSKYGQTS</sequence>
<dbReference type="InterPro" id="IPR025202">
    <property type="entry name" value="PLD-like_dom"/>
</dbReference>
<dbReference type="STRING" id="1235591.CAK95_21780"/>
<organism evidence="10 11">
    <name type="scientific">Pseudorhodoplanes sinuspersici</name>
    <dbReference type="NCBI Taxonomy" id="1235591"/>
    <lineage>
        <taxon>Bacteria</taxon>
        <taxon>Pseudomonadati</taxon>
        <taxon>Pseudomonadota</taxon>
        <taxon>Alphaproteobacteria</taxon>
        <taxon>Hyphomicrobiales</taxon>
        <taxon>Pseudorhodoplanes</taxon>
    </lineage>
</organism>
<evidence type="ECO:0000256" key="4">
    <source>
        <dbReference type="ARBA" id="ARBA00018392"/>
    </source>
</evidence>
<accession>A0A1W6ZVV1</accession>